<organism evidence="1 2">
    <name type="scientific">Spiribacter onubensis</name>
    <dbReference type="NCBI Taxonomy" id="3122420"/>
    <lineage>
        <taxon>Bacteria</taxon>
        <taxon>Pseudomonadati</taxon>
        <taxon>Pseudomonadota</taxon>
        <taxon>Gammaproteobacteria</taxon>
        <taxon>Chromatiales</taxon>
        <taxon>Ectothiorhodospiraceae</taxon>
        <taxon>Spiribacter</taxon>
    </lineage>
</organism>
<evidence type="ECO:0000313" key="1">
    <source>
        <dbReference type="EMBL" id="MEX0385862.1"/>
    </source>
</evidence>
<evidence type="ECO:0000313" key="2">
    <source>
        <dbReference type="Proteomes" id="UP001556653"/>
    </source>
</evidence>
<name>A0ABV3S6V5_9GAMM</name>
<dbReference type="EMBL" id="JBAKFJ010000001">
    <property type="protein sequence ID" value="MEX0385862.1"/>
    <property type="molecule type" value="Genomic_DNA"/>
</dbReference>
<dbReference type="RefSeq" id="WP_367966345.1">
    <property type="nucleotide sequence ID" value="NZ_JBAKFJ010000001.1"/>
</dbReference>
<proteinExistence type="predicted"/>
<keyword evidence="2" id="KW-1185">Reference proteome</keyword>
<comment type="caution">
    <text evidence="1">The sequence shown here is derived from an EMBL/GenBank/DDBJ whole genome shotgun (WGS) entry which is preliminary data.</text>
</comment>
<reference evidence="1 2" key="1">
    <citation type="submission" date="2024-02" db="EMBL/GenBank/DDBJ databases">
        <title>New especies of Spiribacter isolated from saline water.</title>
        <authorList>
            <person name="Leon M.J."/>
            <person name="De La Haba R."/>
            <person name="Sanchez-Porro C."/>
            <person name="Ventosa A."/>
        </authorList>
    </citation>
    <scope>NUCLEOTIDE SEQUENCE [LARGE SCALE GENOMIC DNA]</scope>
    <source>
        <strain evidence="2">ag22IC4-227</strain>
    </source>
</reference>
<protein>
    <submittedName>
        <fullName evidence="1">Uncharacterized protein</fullName>
    </submittedName>
</protein>
<gene>
    <name evidence="1" type="ORF">V6X64_02490</name>
</gene>
<sequence>MTNDEIIAELNAAAEADDSEFREACTLAALTEMSVEVVALAMDIGVPLTEEILDSVDGDATDCADGITAIIRHVRERYRGIQ</sequence>
<dbReference type="Proteomes" id="UP001556653">
    <property type="component" value="Unassembled WGS sequence"/>
</dbReference>
<accession>A0ABV3S6V5</accession>